<dbReference type="PROSITE" id="PS00211">
    <property type="entry name" value="ABC_TRANSPORTER_1"/>
    <property type="match status" value="1"/>
</dbReference>
<evidence type="ECO:0000256" key="6">
    <source>
        <dbReference type="ARBA" id="ARBA00022840"/>
    </source>
</evidence>
<keyword evidence="5" id="KW-0547">Nucleotide-binding</keyword>
<evidence type="ECO:0000256" key="8">
    <source>
        <dbReference type="ARBA" id="ARBA00023136"/>
    </source>
</evidence>
<evidence type="ECO:0000256" key="4">
    <source>
        <dbReference type="ARBA" id="ARBA00022475"/>
    </source>
</evidence>
<dbReference type="Proteomes" id="UP000618579">
    <property type="component" value="Unassembled WGS sequence"/>
</dbReference>
<evidence type="ECO:0000256" key="3">
    <source>
        <dbReference type="ARBA" id="ARBA00022448"/>
    </source>
</evidence>
<evidence type="ECO:0000256" key="5">
    <source>
        <dbReference type="ARBA" id="ARBA00022741"/>
    </source>
</evidence>
<dbReference type="InterPro" id="IPR015856">
    <property type="entry name" value="ABC_transpr_CbiO/EcfA_su"/>
</dbReference>
<evidence type="ECO:0000313" key="11">
    <source>
        <dbReference type="Proteomes" id="UP000618579"/>
    </source>
</evidence>
<comment type="caution">
    <text evidence="10">The sequence shown here is derived from an EMBL/GenBank/DDBJ whole genome shotgun (WGS) entry which is preliminary data.</text>
</comment>
<dbReference type="SMART" id="SM00382">
    <property type="entry name" value="AAA"/>
    <property type="match status" value="2"/>
</dbReference>
<reference evidence="10 11" key="1">
    <citation type="submission" date="2019-10" db="EMBL/GenBank/DDBJ databases">
        <title>Description of Paenibacillus pedi sp. nov.</title>
        <authorList>
            <person name="Carlier A."/>
            <person name="Qi S."/>
        </authorList>
    </citation>
    <scope>NUCLEOTIDE SEQUENCE [LARGE SCALE GENOMIC DNA]</scope>
    <source>
        <strain evidence="10 11">LMG 31457</strain>
    </source>
</reference>
<protein>
    <submittedName>
        <fullName evidence="10">ATP-binding cassette domain-containing protein</fullName>
    </submittedName>
</protein>
<dbReference type="PANTHER" id="PTHR43553">
    <property type="entry name" value="HEAVY METAL TRANSPORTER"/>
    <property type="match status" value="1"/>
</dbReference>
<keyword evidence="8" id="KW-0472">Membrane</keyword>
<keyword evidence="3" id="KW-0813">Transport</keyword>
<evidence type="ECO:0000256" key="1">
    <source>
        <dbReference type="ARBA" id="ARBA00004202"/>
    </source>
</evidence>
<evidence type="ECO:0000256" key="7">
    <source>
        <dbReference type="ARBA" id="ARBA00022967"/>
    </source>
</evidence>
<comment type="subcellular location">
    <subcellularLocation>
        <location evidence="1">Cell membrane</location>
        <topology evidence="1">Peripheral membrane protein</topology>
    </subcellularLocation>
</comment>
<name>A0ABX1ZP34_9BACL</name>
<sequence>MDMSEEFGVTNLRLKYPGEEAPLLFQGVSFSVKPGEKVLLLGPSGCGKSTLLQVLSGIVPDIIELPLKADRLTTPSRWGYVFQDPDAQFCMPYVDEEIAFVLENMQVPREEMPARIAQYLSLVGLQLDDTHTPIGVLSQGMKQRLAIASVLALEPEVLFLDEPTALLDEEGTNLVWETIRSIGADKTLVIVEHKISGILDLIDRLIVISPNGELLADGSPQAVFQTYKKQLADYGIWYPGVWDDCHTGRTAESAAAGEMLAARQPVMTFHDFAGLRGGKIKTYVDNLCVYPGDWITVTGINGAGKSSLLLAIMRLIPTQGKSWIEGVKGSKIEQLAEQVGFVFQNPEFQFVTNSVEEELLYSLPEAEKGEAAAQQAALEELLLEYDLAALRRRHPFQLSMGQKRRLSVASAMVRRPRILLLDEPTFGLDAQGTMRMLEQLERLRAGGTVIVMVTHDEEIVKRCATRVWRVENGCVTEAVSENSAPLAAFAREGG</sequence>
<dbReference type="InterPro" id="IPR050095">
    <property type="entry name" value="ECF_ABC_transporter_ATP-bd"/>
</dbReference>
<keyword evidence="6 10" id="KW-0067">ATP-binding</keyword>
<keyword evidence="11" id="KW-1185">Reference proteome</keyword>
<dbReference type="InterPro" id="IPR027417">
    <property type="entry name" value="P-loop_NTPase"/>
</dbReference>
<dbReference type="SUPFAM" id="SSF52540">
    <property type="entry name" value="P-loop containing nucleoside triphosphate hydrolases"/>
    <property type="match status" value="2"/>
</dbReference>
<proteinExistence type="inferred from homology"/>
<accession>A0ABX1ZP34</accession>
<evidence type="ECO:0000313" key="10">
    <source>
        <dbReference type="EMBL" id="NOV01832.1"/>
    </source>
</evidence>
<keyword evidence="7" id="KW-1278">Translocase</keyword>
<gene>
    <name evidence="10" type="ORF">GC097_17600</name>
</gene>
<dbReference type="EMBL" id="WHNZ01000040">
    <property type="protein sequence ID" value="NOV01832.1"/>
    <property type="molecule type" value="Genomic_DNA"/>
</dbReference>
<feature type="domain" description="ABC transporter" evidence="9">
    <location>
        <begin position="267"/>
        <end position="490"/>
    </location>
</feature>
<dbReference type="InterPro" id="IPR003439">
    <property type="entry name" value="ABC_transporter-like_ATP-bd"/>
</dbReference>
<evidence type="ECO:0000256" key="2">
    <source>
        <dbReference type="ARBA" id="ARBA00005417"/>
    </source>
</evidence>
<dbReference type="InterPro" id="IPR017871">
    <property type="entry name" value="ABC_transporter-like_CS"/>
</dbReference>
<comment type="similarity">
    <text evidence="2">Belongs to the ABC transporter superfamily.</text>
</comment>
<dbReference type="Pfam" id="PF00005">
    <property type="entry name" value="ABC_tran"/>
    <property type="match status" value="2"/>
</dbReference>
<evidence type="ECO:0000259" key="9">
    <source>
        <dbReference type="PROSITE" id="PS50893"/>
    </source>
</evidence>
<dbReference type="CDD" id="cd03225">
    <property type="entry name" value="ABC_cobalt_CbiO_domain1"/>
    <property type="match status" value="2"/>
</dbReference>
<dbReference type="PROSITE" id="PS50893">
    <property type="entry name" value="ABC_TRANSPORTER_2"/>
    <property type="match status" value="2"/>
</dbReference>
<dbReference type="InterPro" id="IPR003593">
    <property type="entry name" value="AAA+_ATPase"/>
</dbReference>
<dbReference type="PANTHER" id="PTHR43553:SF24">
    <property type="entry name" value="ENERGY-COUPLING FACTOR TRANSPORTER ATP-BINDING PROTEIN ECFA1"/>
    <property type="match status" value="1"/>
</dbReference>
<organism evidence="10 11">
    <name type="scientific">Paenibacillus planticolens</name>
    <dbReference type="NCBI Taxonomy" id="2654976"/>
    <lineage>
        <taxon>Bacteria</taxon>
        <taxon>Bacillati</taxon>
        <taxon>Bacillota</taxon>
        <taxon>Bacilli</taxon>
        <taxon>Bacillales</taxon>
        <taxon>Paenibacillaceae</taxon>
        <taxon>Paenibacillus</taxon>
    </lineage>
</organism>
<feature type="domain" description="ABC transporter" evidence="9">
    <location>
        <begin position="7"/>
        <end position="236"/>
    </location>
</feature>
<dbReference type="Gene3D" id="3.40.50.300">
    <property type="entry name" value="P-loop containing nucleotide triphosphate hydrolases"/>
    <property type="match status" value="2"/>
</dbReference>
<dbReference type="GO" id="GO:0005524">
    <property type="term" value="F:ATP binding"/>
    <property type="evidence" value="ECO:0007669"/>
    <property type="project" value="UniProtKB-KW"/>
</dbReference>
<keyword evidence="4" id="KW-1003">Cell membrane</keyword>